<organism evidence="1 2">
    <name type="scientific">Haloarcula rubra</name>
    <dbReference type="NCBI Taxonomy" id="2487747"/>
    <lineage>
        <taxon>Archaea</taxon>
        <taxon>Methanobacteriati</taxon>
        <taxon>Methanobacteriota</taxon>
        <taxon>Stenosarchaea group</taxon>
        <taxon>Halobacteria</taxon>
        <taxon>Halobacteriales</taxon>
        <taxon>Haloarculaceae</taxon>
        <taxon>Haloarcula</taxon>
    </lineage>
</organism>
<dbReference type="InterPro" id="IPR045396">
    <property type="entry name" value="DUF6517"/>
</dbReference>
<evidence type="ECO:0000313" key="1">
    <source>
        <dbReference type="EMBL" id="MBX0321877.1"/>
    </source>
</evidence>
<name>A0AAW4PNG6_9EURY</name>
<accession>A0AAW4PNG6</accession>
<reference evidence="1 2" key="1">
    <citation type="submission" date="2021-06" db="EMBL/GenBank/DDBJ databases">
        <title>Halomicroarcula sp. a new haloarchaeum isolated from saline soil.</title>
        <authorList>
            <person name="Duran-Viseras A."/>
            <person name="Sanchez-Porro C."/>
            <person name="Ventosa A."/>
        </authorList>
    </citation>
    <scope>NUCLEOTIDE SEQUENCE [LARGE SCALE GENOMIC DNA]</scope>
    <source>
        <strain evidence="1 2">F13</strain>
    </source>
</reference>
<comment type="caution">
    <text evidence="1">The sequence shown here is derived from an EMBL/GenBank/DDBJ whole genome shotgun (WGS) entry which is preliminary data.</text>
</comment>
<proteinExistence type="predicted"/>
<gene>
    <name evidence="1" type="ORF">EGH21_02410</name>
</gene>
<dbReference type="EMBL" id="RKLR01000001">
    <property type="protein sequence ID" value="MBX0321877.1"/>
    <property type="molecule type" value="Genomic_DNA"/>
</dbReference>
<protein>
    <submittedName>
        <fullName evidence="1">Uncharacterized protein</fullName>
    </submittedName>
</protein>
<dbReference type="AlphaFoldDB" id="A0AAW4PNG6"/>
<dbReference type="Pfam" id="PF20127">
    <property type="entry name" value="DUF6517"/>
    <property type="match status" value="1"/>
</dbReference>
<sequence>MSRPALAVALVAFVALAGCSSGGPSRVVAAGTPATVDATALDGTGYERVGTANRTFNTTVGATISGDVKMSAERPVTATTPITTYRRGTDSGPALVLVATAPAVHPIENQPVVRNPLATLSPTALVTYLQSTYAVESLERGENTTVRLLANETAARTYTGTATRGGETVPVRVTVVSVRDGEEFVTVVSVTPRSAADDERVQQVVAGVTH</sequence>
<dbReference type="PROSITE" id="PS51257">
    <property type="entry name" value="PROKAR_LIPOPROTEIN"/>
    <property type="match status" value="1"/>
</dbReference>
<evidence type="ECO:0000313" key="2">
    <source>
        <dbReference type="Proteomes" id="UP001430377"/>
    </source>
</evidence>
<dbReference type="RefSeq" id="WP_220616876.1">
    <property type="nucleotide sequence ID" value="NZ_RKLR01000001.1"/>
</dbReference>
<dbReference type="Proteomes" id="UP001430377">
    <property type="component" value="Unassembled WGS sequence"/>
</dbReference>
<keyword evidence="2" id="KW-1185">Reference proteome</keyword>